<evidence type="ECO:0000313" key="3">
    <source>
        <dbReference type="Proteomes" id="UP000717328"/>
    </source>
</evidence>
<feature type="compositionally biased region" description="Basic residues" evidence="1">
    <location>
        <begin position="404"/>
        <end position="413"/>
    </location>
</feature>
<evidence type="ECO:0000313" key="2">
    <source>
        <dbReference type="EMBL" id="KAG5654731.1"/>
    </source>
</evidence>
<feature type="region of interest" description="Disordered" evidence="1">
    <location>
        <begin position="795"/>
        <end position="823"/>
    </location>
</feature>
<feature type="compositionally biased region" description="Polar residues" evidence="1">
    <location>
        <begin position="19"/>
        <end position="29"/>
    </location>
</feature>
<feature type="region of interest" description="Disordered" evidence="1">
    <location>
        <begin position="540"/>
        <end position="587"/>
    </location>
</feature>
<keyword evidence="3" id="KW-1185">Reference proteome</keyword>
<feature type="compositionally biased region" description="Polar residues" evidence="1">
    <location>
        <begin position="192"/>
        <end position="204"/>
    </location>
</feature>
<organism evidence="2 3">
    <name type="scientific">Sphagnurus paluster</name>
    <dbReference type="NCBI Taxonomy" id="117069"/>
    <lineage>
        <taxon>Eukaryota</taxon>
        <taxon>Fungi</taxon>
        <taxon>Dikarya</taxon>
        <taxon>Basidiomycota</taxon>
        <taxon>Agaricomycotina</taxon>
        <taxon>Agaricomycetes</taxon>
        <taxon>Agaricomycetidae</taxon>
        <taxon>Agaricales</taxon>
        <taxon>Tricholomatineae</taxon>
        <taxon>Lyophyllaceae</taxon>
        <taxon>Sphagnurus</taxon>
    </lineage>
</organism>
<feature type="region of interest" description="Disordered" evidence="1">
    <location>
        <begin position="396"/>
        <end position="415"/>
    </location>
</feature>
<evidence type="ECO:0000256" key="1">
    <source>
        <dbReference type="SAM" id="MobiDB-lite"/>
    </source>
</evidence>
<reference evidence="2" key="1">
    <citation type="submission" date="2021-02" db="EMBL/GenBank/DDBJ databases">
        <authorList>
            <person name="Nieuwenhuis M."/>
            <person name="Van De Peppel L.J.J."/>
        </authorList>
    </citation>
    <scope>NUCLEOTIDE SEQUENCE</scope>
    <source>
        <strain evidence="2">D49</strain>
    </source>
</reference>
<accession>A0A9P7KJ75</accession>
<feature type="region of interest" description="Disordered" evidence="1">
    <location>
        <begin position="68"/>
        <end position="254"/>
    </location>
</feature>
<name>A0A9P7KJ75_9AGAR</name>
<comment type="caution">
    <text evidence="2">The sequence shown here is derived from an EMBL/GenBank/DDBJ whole genome shotgun (WGS) entry which is preliminary data.</text>
</comment>
<feature type="region of interest" description="Disordered" evidence="1">
    <location>
        <begin position="295"/>
        <end position="315"/>
    </location>
</feature>
<feature type="region of interest" description="Disordered" evidence="1">
    <location>
        <begin position="646"/>
        <end position="698"/>
    </location>
</feature>
<proteinExistence type="predicted"/>
<feature type="compositionally biased region" description="Basic residues" evidence="1">
    <location>
        <begin position="813"/>
        <end position="823"/>
    </location>
</feature>
<feature type="compositionally biased region" description="Polar residues" evidence="1">
    <location>
        <begin position="673"/>
        <end position="688"/>
    </location>
</feature>
<dbReference type="EMBL" id="JABCKI010000002">
    <property type="protein sequence ID" value="KAG5654731.1"/>
    <property type="molecule type" value="Genomic_DNA"/>
</dbReference>
<feature type="region of interest" description="Disordered" evidence="1">
    <location>
        <begin position="1"/>
        <end position="29"/>
    </location>
</feature>
<protein>
    <submittedName>
        <fullName evidence="2">Uncharacterized protein</fullName>
    </submittedName>
</protein>
<feature type="region of interest" description="Disordered" evidence="1">
    <location>
        <begin position="713"/>
        <end position="740"/>
    </location>
</feature>
<dbReference type="Proteomes" id="UP000717328">
    <property type="component" value="Unassembled WGS sequence"/>
</dbReference>
<feature type="compositionally biased region" description="Low complexity" evidence="1">
    <location>
        <begin position="109"/>
        <end position="145"/>
    </location>
</feature>
<dbReference type="OrthoDB" id="2684446at2759"/>
<dbReference type="AlphaFoldDB" id="A0A9P7KJ75"/>
<feature type="region of interest" description="Disordered" evidence="1">
    <location>
        <begin position="422"/>
        <end position="452"/>
    </location>
</feature>
<sequence length="823" mass="91119">MQANRNLPGSWRTLPAAARSQSVVHGRSASNSSMFAVNSSLYDDPAFSPDPHAHPFFATTVPPAPVSFSPLKGDARPPLNITTRLKHTPVPSLRQHPTPMFSDDHSSTTHETSSSSNHTSLTSPPTSTDSHSSPWPAPSPAEKAAQPPPWPPETQTQKKKKNITMFWRRTPPETVLESAAPDLAHDVPQPKPRSTSSSPMSQTPRPAPARILSAPKAAKPIKRPILPTRPATTAGDSKPPPSAARRALGGLSLRPSELDRIDELDESNPLGLPVHHGGPYEAAHRPITQEPIRESSIGSQYQWDPSPIPKPKKSRNKATFLPAHHHGTYSHLFQQQPRVHPIPDMAVVPIIPPGVSLNLSPGQILPRNFYYQLAAHAIPPPTANTPGWPPHPQQYPANQEIPHRSHRERRRKPEVKVIPVDSKSAHLDGSQHSIRHRSLPPPEYSPYPTDGSAVKVDRRASQIPVSFVEPPAEKFQGLDLGLEAPRHSNRHSVVEYQQQQPHIPQLHNLNLVPDHRAPTPAHRHTQTNPRLPPRMQALQMQNGRPDESHRRSPRPFTQELSPIDNMLAQPLRRRRSKGRVQSPHTPVDAEKLPLFVDNNGFPASVPTLHVEPPPLPNQDQIQSNVVPQQLQAHEQHVRNVAHSLTGRSWYTSPGNASSPPNPNHPQDHDARSTHPSVTSSARSTQSGGSRAPPHHLPKRLVMPAPLQTTQFTAPRHQPAPRHMDHSQTWQPQLRPPSPPIAPTPLETYTHLAHAQDIPMDPHGRKLRKRHSVQVAPPVFPITQPIDFEPSTLYSEILPPEPARPARKPDKASKKVLSKRRSDF</sequence>
<reference evidence="2" key="2">
    <citation type="submission" date="2021-10" db="EMBL/GenBank/DDBJ databases">
        <title>Phylogenomics reveals ancestral predisposition of the termite-cultivated fungus Termitomyces towards a domesticated lifestyle.</title>
        <authorList>
            <person name="Auxier B."/>
            <person name="Grum-Grzhimaylo A."/>
            <person name="Cardenas M.E."/>
            <person name="Lodge J.D."/>
            <person name="Laessoe T."/>
            <person name="Pedersen O."/>
            <person name="Smith M.E."/>
            <person name="Kuyper T.W."/>
            <person name="Franco-Molano E.A."/>
            <person name="Baroni T.J."/>
            <person name="Aanen D.K."/>
        </authorList>
    </citation>
    <scope>NUCLEOTIDE SEQUENCE</scope>
    <source>
        <strain evidence="2">D49</strain>
    </source>
</reference>
<gene>
    <name evidence="2" type="ORF">H0H81_007487</name>
</gene>